<feature type="domain" description="Penicillin-binding protein transpeptidase" evidence="14">
    <location>
        <begin position="304"/>
        <end position="637"/>
    </location>
</feature>
<evidence type="ECO:0000256" key="10">
    <source>
        <dbReference type="ARBA" id="ARBA00022989"/>
    </source>
</evidence>
<keyword evidence="5" id="KW-0645">Protease</keyword>
<gene>
    <name evidence="16" type="ORF">A3C07_01770</name>
</gene>
<keyword evidence="9" id="KW-0573">Peptidoglycan synthesis</keyword>
<evidence type="ECO:0000256" key="12">
    <source>
        <dbReference type="ARBA" id="ARBA00023316"/>
    </source>
</evidence>
<keyword evidence="7" id="KW-0378">Hydrolase</keyword>
<evidence type="ECO:0000256" key="2">
    <source>
        <dbReference type="ARBA" id="ARBA00004236"/>
    </source>
</evidence>
<dbReference type="GO" id="GO:0008360">
    <property type="term" value="P:regulation of cell shape"/>
    <property type="evidence" value="ECO:0007669"/>
    <property type="project" value="UniProtKB-KW"/>
</dbReference>
<keyword evidence="10 13" id="KW-1133">Transmembrane helix</keyword>
<evidence type="ECO:0000256" key="13">
    <source>
        <dbReference type="SAM" id="Phobius"/>
    </source>
</evidence>
<sequence length="645" mass="71170">MKFQYFKKKSYSGGFLDPDEILADSTSSLSILHSSEGKLERSLGALPLFIFLFLTVGGMAYLGLRAAVVQIEEGEAFFAMSQENRFLVRSVFPPRGAIYDRFQKPLVRNVPSFGLLLDKKEFLEKGGDLSELVLRLESLLRQANIPLPNTELAALIGAKELPEKVFLVRGIEPEALIALAPHLDSFPGVQIFETYRREYRDSFAFSHILGFIGKVSPEDLAVRQELRDEETVGKNGIEAFYDEKVRGERGRKIVEVDSSGNETRFRLTQEPRRGSELILSLDGDFQEVAYRTVENYTSGNKAASIVILDPRDGAVRTLVSYPGFNSNKFGSALSSEEFQAVLKNPLKPLFNRALGGEFPPGSIFKPLLAAAVLTEKLIDPAKKIYDEGFIEIPHPYRPGERSVFLDWKKHGWIDFYDAIAYSANVYFYMVGGGYQGQQGLGIERIKQYATVFGLGSLLGIDLPGEKQGLIPDPRWKEEHEPNDPLWRVGDTYNVSIGQGGVKITPLQITAVTAAIANGGTLYRPRVLEAFLDGSGVEYGRVAPEVIRSNIVAEEHLAEVRRGMRRTVTSGTARMLGSVPVAVAAKTGTAQVGGSLLPHAWVTAFAPVENPEIAITVMVENAGEGATVAVPIANEILKWYFENRTK</sequence>
<dbReference type="NCBIfam" id="TIGR03423">
    <property type="entry name" value="pbp2_mrdA"/>
    <property type="match status" value="1"/>
</dbReference>
<proteinExistence type="predicted"/>
<dbReference type="SUPFAM" id="SSF56519">
    <property type="entry name" value="Penicillin binding protein dimerisation domain"/>
    <property type="match status" value="1"/>
</dbReference>
<dbReference type="InterPro" id="IPR005311">
    <property type="entry name" value="PBP_dimer"/>
</dbReference>
<keyword evidence="6 13" id="KW-0812">Transmembrane</keyword>
<dbReference type="PANTHER" id="PTHR30627">
    <property type="entry name" value="PEPTIDOGLYCAN D,D-TRANSPEPTIDASE"/>
    <property type="match status" value="1"/>
</dbReference>
<protein>
    <submittedName>
        <fullName evidence="16">Penicillin-binding protein 2</fullName>
    </submittedName>
</protein>
<dbReference type="GO" id="GO:0071555">
    <property type="term" value="P:cell wall organization"/>
    <property type="evidence" value="ECO:0007669"/>
    <property type="project" value="UniProtKB-KW"/>
</dbReference>
<feature type="transmembrane region" description="Helical" evidence="13">
    <location>
        <begin position="43"/>
        <end position="64"/>
    </location>
</feature>
<evidence type="ECO:0000256" key="8">
    <source>
        <dbReference type="ARBA" id="ARBA00022960"/>
    </source>
</evidence>
<dbReference type="Pfam" id="PF03717">
    <property type="entry name" value="PBP_dimer"/>
    <property type="match status" value="1"/>
</dbReference>
<dbReference type="InterPro" id="IPR001460">
    <property type="entry name" value="PCN-bd_Tpept"/>
</dbReference>
<dbReference type="Proteomes" id="UP000179023">
    <property type="component" value="Unassembled WGS sequence"/>
</dbReference>
<evidence type="ECO:0000256" key="3">
    <source>
        <dbReference type="ARBA" id="ARBA00022475"/>
    </source>
</evidence>
<evidence type="ECO:0000259" key="15">
    <source>
        <dbReference type="Pfam" id="PF03717"/>
    </source>
</evidence>
<dbReference type="AlphaFoldDB" id="A0A1G2KIA3"/>
<accession>A0A1G2KIA3</accession>
<evidence type="ECO:0000256" key="4">
    <source>
        <dbReference type="ARBA" id="ARBA00022519"/>
    </source>
</evidence>
<keyword evidence="12" id="KW-0961">Cell wall biogenesis/degradation</keyword>
<evidence type="ECO:0000313" key="17">
    <source>
        <dbReference type="Proteomes" id="UP000179023"/>
    </source>
</evidence>
<keyword evidence="4" id="KW-0997">Cell inner membrane</keyword>
<evidence type="ECO:0000256" key="9">
    <source>
        <dbReference type="ARBA" id="ARBA00022984"/>
    </source>
</evidence>
<evidence type="ECO:0000256" key="5">
    <source>
        <dbReference type="ARBA" id="ARBA00022670"/>
    </source>
</evidence>
<keyword evidence="8" id="KW-0133">Cell shape</keyword>
<dbReference type="SUPFAM" id="SSF56601">
    <property type="entry name" value="beta-lactamase/transpeptidase-like"/>
    <property type="match status" value="1"/>
</dbReference>
<comment type="subcellular location">
    <subcellularLocation>
        <location evidence="2">Cell membrane</location>
    </subcellularLocation>
    <subcellularLocation>
        <location evidence="1">Membrane</location>
        <topology evidence="1">Single-pass membrane protein</topology>
    </subcellularLocation>
</comment>
<dbReference type="PANTHER" id="PTHR30627:SF2">
    <property type="entry name" value="PEPTIDOGLYCAN D,D-TRANSPEPTIDASE MRDA"/>
    <property type="match status" value="1"/>
</dbReference>
<dbReference type="Gene3D" id="3.40.710.10">
    <property type="entry name" value="DD-peptidase/beta-lactamase superfamily"/>
    <property type="match status" value="1"/>
</dbReference>
<name>A0A1G2KIA3_9BACT</name>
<dbReference type="GO" id="GO:0009002">
    <property type="term" value="F:serine-type D-Ala-D-Ala carboxypeptidase activity"/>
    <property type="evidence" value="ECO:0007669"/>
    <property type="project" value="InterPro"/>
</dbReference>
<evidence type="ECO:0000259" key="14">
    <source>
        <dbReference type="Pfam" id="PF00905"/>
    </source>
</evidence>
<dbReference type="STRING" id="1802270.A3C07_01770"/>
<dbReference type="GO" id="GO:0008658">
    <property type="term" value="F:penicillin binding"/>
    <property type="evidence" value="ECO:0007669"/>
    <property type="project" value="InterPro"/>
</dbReference>
<evidence type="ECO:0000256" key="6">
    <source>
        <dbReference type="ARBA" id="ARBA00022692"/>
    </source>
</evidence>
<dbReference type="EMBL" id="MHQI01000071">
    <property type="protein sequence ID" value="OGZ98231.1"/>
    <property type="molecule type" value="Genomic_DNA"/>
</dbReference>
<evidence type="ECO:0000256" key="7">
    <source>
        <dbReference type="ARBA" id="ARBA00022801"/>
    </source>
</evidence>
<dbReference type="InterPro" id="IPR012338">
    <property type="entry name" value="Beta-lactam/transpept-like"/>
</dbReference>
<dbReference type="GO" id="GO:0009252">
    <property type="term" value="P:peptidoglycan biosynthetic process"/>
    <property type="evidence" value="ECO:0007669"/>
    <property type="project" value="UniProtKB-KW"/>
</dbReference>
<dbReference type="GO" id="GO:0006508">
    <property type="term" value="P:proteolysis"/>
    <property type="evidence" value="ECO:0007669"/>
    <property type="project" value="UniProtKB-KW"/>
</dbReference>
<keyword evidence="11 13" id="KW-0472">Membrane</keyword>
<dbReference type="GO" id="GO:0005886">
    <property type="term" value="C:plasma membrane"/>
    <property type="evidence" value="ECO:0007669"/>
    <property type="project" value="UniProtKB-SubCell"/>
</dbReference>
<evidence type="ECO:0000256" key="11">
    <source>
        <dbReference type="ARBA" id="ARBA00023136"/>
    </source>
</evidence>
<dbReference type="Gene3D" id="3.90.1310.10">
    <property type="entry name" value="Penicillin-binding protein 2a (Domain 2)"/>
    <property type="match status" value="1"/>
</dbReference>
<dbReference type="GO" id="GO:0071972">
    <property type="term" value="F:peptidoglycan L,D-transpeptidase activity"/>
    <property type="evidence" value="ECO:0007669"/>
    <property type="project" value="TreeGrafter"/>
</dbReference>
<comment type="caution">
    <text evidence="16">The sequence shown here is derived from an EMBL/GenBank/DDBJ whole genome shotgun (WGS) entry which is preliminary data.</text>
</comment>
<evidence type="ECO:0000256" key="1">
    <source>
        <dbReference type="ARBA" id="ARBA00004167"/>
    </source>
</evidence>
<dbReference type="InterPro" id="IPR036138">
    <property type="entry name" value="PBP_dimer_sf"/>
</dbReference>
<feature type="domain" description="Penicillin-binding protein dimerisation" evidence="15">
    <location>
        <begin position="93"/>
        <end position="263"/>
    </location>
</feature>
<reference evidence="16 17" key="1">
    <citation type="journal article" date="2016" name="Nat. Commun.">
        <title>Thousands of microbial genomes shed light on interconnected biogeochemical processes in an aquifer system.</title>
        <authorList>
            <person name="Anantharaman K."/>
            <person name="Brown C.T."/>
            <person name="Hug L.A."/>
            <person name="Sharon I."/>
            <person name="Castelle C.J."/>
            <person name="Probst A.J."/>
            <person name="Thomas B.C."/>
            <person name="Singh A."/>
            <person name="Wilkins M.J."/>
            <person name="Karaoz U."/>
            <person name="Brodie E.L."/>
            <person name="Williams K.H."/>
            <person name="Hubbard S.S."/>
            <person name="Banfield J.F."/>
        </authorList>
    </citation>
    <scope>NUCLEOTIDE SEQUENCE [LARGE SCALE GENOMIC DNA]</scope>
</reference>
<organism evidence="16 17">
    <name type="scientific">Candidatus Sungbacteria bacterium RIFCSPHIGHO2_02_FULL_47_11</name>
    <dbReference type="NCBI Taxonomy" id="1802270"/>
    <lineage>
        <taxon>Bacteria</taxon>
        <taxon>Candidatus Sungiibacteriota</taxon>
    </lineage>
</organism>
<dbReference type="Pfam" id="PF00905">
    <property type="entry name" value="Transpeptidase"/>
    <property type="match status" value="1"/>
</dbReference>
<dbReference type="InterPro" id="IPR017790">
    <property type="entry name" value="Penicillin-binding_protein_2"/>
</dbReference>
<evidence type="ECO:0000313" key="16">
    <source>
        <dbReference type="EMBL" id="OGZ98231.1"/>
    </source>
</evidence>
<keyword evidence="3" id="KW-1003">Cell membrane</keyword>
<dbReference type="InterPro" id="IPR050515">
    <property type="entry name" value="Beta-lactam/transpept"/>
</dbReference>